<protein>
    <recommendedName>
        <fullName evidence="5">Peptidase M48 domain-containing protein</fullName>
    </recommendedName>
</protein>
<reference evidence="1 4" key="3">
    <citation type="submission" date="2023-07" db="EMBL/GenBank/DDBJ databases">
        <title>Genome content predicts the carbon catabolic preferences of heterotrophic bacteria.</title>
        <authorList>
            <person name="Gralka M."/>
        </authorList>
    </citation>
    <scope>NUCLEOTIDE SEQUENCE [LARGE SCALE GENOMIC DNA]</scope>
    <source>
        <strain evidence="1 4">4G03</strain>
    </source>
</reference>
<evidence type="ECO:0000313" key="1">
    <source>
        <dbReference type="EMBL" id="MDP2542647.1"/>
    </source>
</evidence>
<dbReference type="RefSeq" id="WP_099215439.1">
    <property type="nucleotide sequence ID" value="NZ_JAUYVU010000012.1"/>
</dbReference>
<dbReference type="AlphaFoldDB" id="A0A2G1BT28"/>
<dbReference type="EMBL" id="PDUU01000008">
    <property type="protein sequence ID" value="PHN97223.1"/>
    <property type="molecule type" value="Genomic_DNA"/>
</dbReference>
<evidence type="ECO:0000313" key="4">
    <source>
        <dbReference type="Proteomes" id="UP001242342"/>
    </source>
</evidence>
<gene>
    <name evidence="2" type="ORF">CSC81_09025</name>
    <name evidence="1" type="ORF">Q8W23_14295</name>
</gene>
<comment type="caution">
    <text evidence="2">The sequence shown here is derived from an EMBL/GenBank/DDBJ whole genome shotgun (WGS) entry which is preliminary data.</text>
</comment>
<organism evidence="2 3">
    <name type="scientific">Tenacibaculum discolor</name>
    <dbReference type="NCBI Taxonomy" id="361581"/>
    <lineage>
        <taxon>Bacteria</taxon>
        <taxon>Pseudomonadati</taxon>
        <taxon>Bacteroidota</taxon>
        <taxon>Flavobacteriia</taxon>
        <taxon>Flavobacteriales</taxon>
        <taxon>Flavobacteriaceae</taxon>
        <taxon>Tenacibaculum</taxon>
    </lineage>
</organism>
<accession>A0A2G1BT28</accession>
<evidence type="ECO:0000313" key="3">
    <source>
        <dbReference type="Proteomes" id="UP000222163"/>
    </source>
</evidence>
<name>A0A2G1BT28_9FLAO</name>
<dbReference type="Proteomes" id="UP000222163">
    <property type="component" value="Unassembled WGS sequence"/>
</dbReference>
<dbReference type="EMBL" id="JAUYVU010000012">
    <property type="protein sequence ID" value="MDP2542647.1"/>
    <property type="molecule type" value="Genomic_DNA"/>
</dbReference>
<dbReference type="Proteomes" id="UP001242342">
    <property type="component" value="Unassembled WGS sequence"/>
</dbReference>
<reference evidence="2" key="2">
    <citation type="submission" date="2017-10" db="EMBL/GenBank/DDBJ databases">
        <authorList>
            <person name="Enke T.N."/>
            <person name="Cordero O.X."/>
        </authorList>
    </citation>
    <scope>NUCLEOTIDE SEQUENCE</scope>
    <source>
        <strain evidence="2">4G03</strain>
    </source>
</reference>
<evidence type="ECO:0000313" key="2">
    <source>
        <dbReference type="EMBL" id="PHN97223.1"/>
    </source>
</evidence>
<sequence length="209" mass="23776">MNKVTILLIAILLVTCKTSAIKNEDIVLELTKEEQLNKLYQEKIKPLFSSYIDIKIPSEFRIDKNDNSINAGAADNYIEVSQGLVDYDKDYIKVYVLSHEIGHIVTLNQAKKFKLGLQIPSGIETNDYKKAEYLADLIAIHLMLTKEKALGEELKQNLEVVQSLLGPEIFTHPSAVDRVALMNLYIQKSSKKNSSIVFKEVFEKVWNMN</sequence>
<reference evidence="2 3" key="1">
    <citation type="journal article" date="2016" name="Nat. Commun.">
        <title>Microbial interactions lead to rapid micro-scale successions on model marine particles.</title>
        <authorList>
            <person name="Datta M.S."/>
            <person name="Sliwerska E."/>
            <person name="Gore J."/>
            <person name="Polz M.F."/>
            <person name="Cordero O.X."/>
        </authorList>
    </citation>
    <scope>NUCLEOTIDE SEQUENCE [LARGE SCALE GENOMIC DNA]</scope>
    <source>
        <strain evidence="2 3">4G03</strain>
    </source>
</reference>
<proteinExistence type="predicted"/>
<keyword evidence="4" id="KW-1185">Reference proteome</keyword>
<evidence type="ECO:0008006" key="5">
    <source>
        <dbReference type="Google" id="ProtNLM"/>
    </source>
</evidence>